<sequence>MLLLLPKRSVTSPTLFDCASNTQRMGSQSTLTVCSKLRDRALMRAENIVLPRDGSFGMSKATGGLAEPRCRWLLLLIIWVKFGWSSSAVVEPGVASDYWNQGRLIQPWAN</sequence>
<name>A0AA36HFX7_CYLNA</name>
<protein>
    <submittedName>
        <fullName evidence="1">Uncharacterized protein</fullName>
    </submittedName>
</protein>
<dbReference type="Proteomes" id="UP001176961">
    <property type="component" value="Unassembled WGS sequence"/>
</dbReference>
<dbReference type="EMBL" id="CATQJL010000326">
    <property type="protein sequence ID" value="CAJ0609495.1"/>
    <property type="molecule type" value="Genomic_DNA"/>
</dbReference>
<proteinExistence type="predicted"/>
<evidence type="ECO:0000313" key="2">
    <source>
        <dbReference type="Proteomes" id="UP001176961"/>
    </source>
</evidence>
<dbReference type="AlphaFoldDB" id="A0AA36HFX7"/>
<keyword evidence="2" id="KW-1185">Reference proteome</keyword>
<accession>A0AA36HFX7</accession>
<gene>
    <name evidence="1" type="ORF">CYNAS_LOCUS21478</name>
</gene>
<organism evidence="1 2">
    <name type="scientific">Cylicocyclus nassatus</name>
    <name type="common">Nematode worm</name>
    <dbReference type="NCBI Taxonomy" id="53992"/>
    <lineage>
        <taxon>Eukaryota</taxon>
        <taxon>Metazoa</taxon>
        <taxon>Ecdysozoa</taxon>
        <taxon>Nematoda</taxon>
        <taxon>Chromadorea</taxon>
        <taxon>Rhabditida</taxon>
        <taxon>Rhabditina</taxon>
        <taxon>Rhabditomorpha</taxon>
        <taxon>Strongyloidea</taxon>
        <taxon>Strongylidae</taxon>
        <taxon>Cylicocyclus</taxon>
    </lineage>
</organism>
<reference evidence="1" key="1">
    <citation type="submission" date="2023-07" db="EMBL/GenBank/DDBJ databases">
        <authorList>
            <consortium name="CYATHOMIX"/>
        </authorList>
    </citation>
    <scope>NUCLEOTIDE SEQUENCE</scope>
    <source>
        <strain evidence="1">N/A</strain>
    </source>
</reference>
<comment type="caution">
    <text evidence="1">The sequence shown here is derived from an EMBL/GenBank/DDBJ whole genome shotgun (WGS) entry which is preliminary data.</text>
</comment>
<evidence type="ECO:0000313" key="1">
    <source>
        <dbReference type="EMBL" id="CAJ0609495.1"/>
    </source>
</evidence>